<comment type="similarity">
    <text evidence="8 9">Belongs to the TonB-dependent receptor family.</text>
</comment>
<keyword evidence="6 8" id="KW-0472">Membrane</keyword>
<dbReference type="GO" id="GO:0044718">
    <property type="term" value="P:siderophore transmembrane transport"/>
    <property type="evidence" value="ECO:0007669"/>
    <property type="project" value="TreeGrafter"/>
</dbReference>
<proteinExistence type="inferred from homology"/>
<dbReference type="Pfam" id="PF00593">
    <property type="entry name" value="TonB_dep_Rec_b-barrel"/>
    <property type="match status" value="1"/>
</dbReference>
<dbReference type="PROSITE" id="PS52016">
    <property type="entry name" value="TONB_DEPENDENT_REC_3"/>
    <property type="match status" value="1"/>
</dbReference>
<dbReference type="Gene3D" id="2.40.170.20">
    <property type="entry name" value="TonB-dependent receptor, beta-barrel domain"/>
    <property type="match status" value="1"/>
</dbReference>
<dbReference type="Proteomes" id="UP000255024">
    <property type="component" value="Unassembled WGS sequence"/>
</dbReference>
<gene>
    <name evidence="12" type="primary">iutA</name>
    <name evidence="12" type="ORF">NCTC11179_01295</name>
</gene>
<evidence type="ECO:0000313" key="12">
    <source>
        <dbReference type="EMBL" id="STZ27759.1"/>
    </source>
</evidence>
<evidence type="ECO:0000256" key="3">
    <source>
        <dbReference type="ARBA" id="ARBA00022452"/>
    </source>
</evidence>
<dbReference type="GO" id="GO:0009279">
    <property type="term" value="C:cell outer membrane"/>
    <property type="evidence" value="ECO:0007669"/>
    <property type="project" value="UniProtKB-SubCell"/>
</dbReference>
<dbReference type="InterPro" id="IPR037066">
    <property type="entry name" value="Plug_dom_sf"/>
</dbReference>
<evidence type="ECO:0000256" key="2">
    <source>
        <dbReference type="ARBA" id="ARBA00022448"/>
    </source>
</evidence>
<dbReference type="AlphaFoldDB" id="A0A378RN46"/>
<name>A0A378RN46_MYROD</name>
<comment type="subcellular location">
    <subcellularLocation>
        <location evidence="1 8">Cell outer membrane</location>
        <topology evidence="1 8">Multi-pass membrane protein</topology>
    </subcellularLocation>
</comment>
<evidence type="ECO:0000256" key="9">
    <source>
        <dbReference type="RuleBase" id="RU003357"/>
    </source>
</evidence>
<evidence type="ECO:0000256" key="6">
    <source>
        <dbReference type="ARBA" id="ARBA00023136"/>
    </source>
</evidence>
<dbReference type="GO" id="GO:0015344">
    <property type="term" value="F:siderophore uptake transmembrane transporter activity"/>
    <property type="evidence" value="ECO:0007669"/>
    <property type="project" value="TreeGrafter"/>
</dbReference>
<reference evidence="12 13" key="1">
    <citation type="submission" date="2018-06" db="EMBL/GenBank/DDBJ databases">
        <authorList>
            <consortium name="Pathogen Informatics"/>
            <person name="Doyle S."/>
        </authorList>
    </citation>
    <scope>NUCLEOTIDE SEQUENCE [LARGE SCALE GENOMIC DNA]</scope>
    <source>
        <strain evidence="12 13">NCTC11179</strain>
    </source>
</reference>
<dbReference type="CDD" id="cd01347">
    <property type="entry name" value="ligand_gated_channel"/>
    <property type="match status" value="1"/>
</dbReference>
<dbReference type="Gene3D" id="2.170.130.10">
    <property type="entry name" value="TonB-dependent receptor, plug domain"/>
    <property type="match status" value="1"/>
</dbReference>
<sequence>MLLSLKNAKLSILFFGLILYFFPTTLVAQQVTVKVTNAELQAVNQAIISINGENKGVTNTSGELVLDWTPYQDATLLITANGYQEQILTVLKSELQAVLPVQLQAAEQALNEIIITAGRRAENIATIPSSVTIINQKEMEKQMSVTTDIAMILSNLVPGLGSATNKGTSSGQTLRGRPLLVLIDGIPQSTPLMNGARDIRSIAPFAIERVEVIKGATAIYGNGSTGGIINYITKKKQGDRSFGGTTVLGTSFNPANSSGTLGYKVSQSFGGKYQKWNYIVGASLDYTGVQRDGEGLIVGQTDGLSNTYQKNLFAQITYEINENSAIRAFYNGYSSTQHARYISKTGKYGSEPTIGIAGTDPGEHAGTPYNHNIMLGYTHSNLFLDTQVDLSFYLNAFRSMNRYVEQSTSWYGPGQTRINSNKKGIRLNFNTPFILFNRPSEITYGIDLLNDKTDQDLTDGRVYIPSMNMVNIAPYAQLKIDVLDHLIFKGGIRYENANVEVKDFNTIASGPDNEGSIFVQGGKIPYKTTLFNVGVRYNKYEAFNPFVSFSQGFAINELGRILRRATESTLGQLETEPIITNNYEIGFSSRFSIFNFTGAYYLSTSKLGANLVDVNGYLVAQREPERVHGFEITGEASLSPQWTVGGSYAYVEGKAKFDDGSKVYLNGGRISPPKATGFVYYTPTDKWSIQLYWLFSGSRDRFEMNEKGKYKNSEGAVKDISLFNLATTYTLNKAWKASMGVENIFNKTYYPVVSQYRALDADYIRGNGMQATISLQYNF</sequence>
<keyword evidence="5 9" id="KW-0798">TonB box</keyword>
<dbReference type="PANTHER" id="PTHR30069:SF42">
    <property type="entry name" value="FERRIC AEROBACTIN RECEPTOR"/>
    <property type="match status" value="1"/>
</dbReference>
<accession>A0A378RN46</accession>
<dbReference type="InterPro" id="IPR012910">
    <property type="entry name" value="Plug_dom"/>
</dbReference>
<dbReference type="PANTHER" id="PTHR30069">
    <property type="entry name" value="TONB-DEPENDENT OUTER MEMBRANE RECEPTOR"/>
    <property type="match status" value="1"/>
</dbReference>
<keyword evidence="2 8" id="KW-0813">Transport</keyword>
<evidence type="ECO:0000256" key="7">
    <source>
        <dbReference type="ARBA" id="ARBA00023237"/>
    </source>
</evidence>
<feature type="domain" description="TonB-dependent receptor plug" evidence="11">
    <location>
        <begin position="125"/>
        <end position="228"/>
    </location>
</feature>
<keyword evidence="4 8" id="KW-0812">Transmembrane</keyword>
<protein>
    <submittedName>
        <fullName evidence="12">Iron-regulated outer membrane proteins</fullName>
    </submittedName>
</protein>
<dbReference type="SUPFAM" id="SSF56935">
    <property type="entry name" value="Porins"/>
    <property type="match status" value="1"/>
</dbReference>
<evidence type="ECO:0000259" key="10">
    <source>
        <dbReference type="Pfam" id="PF00593"/>
    </source>
</evidence>
<evidence type="ECO:0000256" key="8">
    <source>
        <dbReference type="PROSITE-ProRule" id="PRU01360"/>
    </source>
</evidence>
<evidence type="ECO:0000256" key="4">
    <source>
        <dbReference type="ARBA" id="ARBA00022692"/>
    </source>
</evidence>
<organism evidence="12 13">
    <name type="scientific">Myroides odoratus</name>
    <name type="common">Flavobacterium odoratum</name>
    <dbReference type="NCBI Taxonomy" id="256"/>
    <lineage>
        <taxon>Bacteria</taxon>
        <taxon>Pseudomonadati</taxon>
        <taxon>Bacteroidota</taxon>
        <taxon>Flavobacteriia</taxon>
        <taxon>Flavobacteriales</taxon>
        <taxon>Flavobacteriaceae</taxon>
        <taxon>Myroides</taxon>
    </lineage>
</organism>
<dbReference type="InterPro" id="IPR000531">
    <property type="entry name" value="Beta-barrel_TonB"/>
</dbReference>
<keyword evidence="13" id="KW-1185">Reference proteome</keyword>
<evidence type="ECO:0000256" key="1">
    <source>
        <dbReference type="ARBA" id="ARBA00004571"/>
    </source>
</evidence>
<dbReference type="RefSeq" id="WP_115090630.1">
    <property type="nucleotide sequence ID" value="NZ_CP068107.1"/>
</dbReference>
<keyword evidence="3 8" id="KW-1134">Transmembrane beta strand</keyword>
<evidence type="ECO:0000313" key="13">
    <source>
        <dbReference type="Proteomes" id="UP000255024"/>
    </source>
</evidence>
<dbReference type="EMBL" id="UGQL01000001">
    <property type="protein sequence ID" value="STZ27759.1"/>
    <property type="molecule type" value="Genomic_DNA"/>
</dbReference>
<dbReference type="Pfam" id="PF07715">
    <property type="entry name" value="Plug"/>
    <property type="match status" value="1"/>
</dbReference>
<dbReference type="InterPro" id="IPR039426">
    <property type="entry name" value="TonB-dep_rcpt-like"/>
</dbReference>
<evidence type="ECO:0000259" key="11">
    <source>
        <dbReference type="Pfam" id="PF07715"/>
    </source>
</evidence>
<dbReference type="InterPro" id="IPR036942">
    <property type="entry name" value="Beta-barrel_TonB_sf"/>
</dbReference>
<evidence type="ECO:0000256" key="5">
    <source>
        <dbReference type="ARBA" id="ARBA00023077"/>
    </source>
</evidence>
<keyword evidence="7 8" id="KW-0998">Cell outer membrane</keyword>
<feature type="domain" description="TonB-dependent receptor-like beta-barrel" evidence="10">
    <location>
        <begin position="333"/>
        <end position="744"/>
    </location>
</feature>